<dbReference type="AlphaFoldDB" id="A0A2U3BCT1"/>
<feature type="chain" id="PRO_5015465024" evidence="1">
    <location>
        <begin position="25"/>
        <end position="228"/>
    </location>
</feature>
<dbReference type="Gene3D" id="2.40.360.10">
    <property type="entry name" value="YmcC-like"/>
    <property type="match status" value="1"/>
</dbReference>
<name>A0A2U3BCT1_9VIBR</name>
<evidence type="ECO:0000256" key="1">
    <source>
        <dbReference type="SAM" id="SignalP"/>
    </source>
</evidence>
<dbReference type="OrthoDB" id="5591889at2"/>
<protein>
    <submittedName>
        <fullName evidence="2">YjbF family lipoprotein</fullName>
    </submittedName>
</protein>
<dbReference type="EMBL" id="QFWT01000002">
    <property type="protein sequence ID" value="PWI34564.1"/>
    <property type="molecule type" value="Genomic_DNA"/>
</dbReference>
<gene>
    <name evidence="2" type="ORF">DI392_05515</name>
</gene>
<dbReference type="InterPro" id="IPR023373">
    <property type="entry name" value="YmcC_sf"/>
</dbReference>
<dbReference type="InterPro" id="IPR021308">
    <property type="entry name" value="GfcB"/>
</dbReference>
<proteinExistence type="predicted"/>
<dbReference type="Proteomes" id="UP000245362">
    <property type="component" value="Unassembled WGS sequence"/>
</dbReference>
<dbReference type="SUPFAM" id="SSF159270">
    <property type="entry name" value="YmcC-like"/>
    <property type="match status" value="1"/>
</dbReference>
<dbReference type="PROSITE" id="PS51257">
    <property type="entry name" value="PROKAR_LIPOPROTEIN"/>
    <property type="match status" value="1"/>
</dbReference>
<feature type="signal peptide" evidence="1">
    <location>
        <begin position="1"/>
        <end position="24"/>
    </location>
</feature>
<evidence type="ECO:0000313" key="2">
    <source>
        <dbReference type="EMBL" id="PWI34564.1"/>
    </source>
</evidence>
<dbReference type="Pfam" id="PF11102">
    <property type="entry name" value="YjbF"/>
    <property type="match status" value="1"/>
</dbReference>
<comment type="caution">
    <text evidence="2">The sequence shown here is derived from an EMBL/GenBank/DDBJ whole genome shotgun (WGS) entry which is preliminary data.</text>
</comment>
<keyword evidence="3" id="KW-1185">Reference proteome</keyword>
<dbReference type="RefSeq" id="WP_109318899.1">
    <property type="nucleotide sequence ID" value="NZ_QFWT01000002.1"/>
</dbReference>
<organism evidence="2 3">
    <name type="scientific">Vibrio albus</name>
    <dbReference type="NCBI Taxonomy" id="2200953"/>
    <lineage>
        <taxon>Bacteria</taxon>
        <taxon>Pseudomonadati</taxon>
        <taxon>Pseudomonadota</taxon>
        <taxon>Gammaproteobacteria</taxon>
        <taxon>Vibrionales</taxon>
        <taxon>Vibrionaceae</taxon>
        <taxon>Vibrio</taxon>
    </lineage>
</organism>
<keyword evidence="2" id="KW-0449">Lipoprotein</keyword>
<reference evidence="2 3" key="1">
    <citation type="submission" date="2018-05" db="EMBL/GenBank/DDBJ databases">
        <title>Vibrio limimaris sp. nov., isolated from marine sediment.</title>
        <authorList>
            <person name="Li C.-M."/>
        </authorList>
    </citation>
    <scope>NUCLEOTIDE SEQUENCE [LARGE SCALE GENOMIC DNA]</scope>
    <source>
        <strain evidence="2 3">E4404</strain>
    </source>
</reference>
<evidence type="ECO:0000313" key="3">
    <source>
        <dbReference type="Proteomes" id="UP000245362"/>
    </source>
</evidence>
<keyword evidence="1" id="KW-0732">Signal</keyword>
<sequence>MNKYNYLIIALCSTILLGCTQKFQATNATFKEALFGFDDVNKASTDISALPWASTYVTIGEDGSQIFMVLAFPEPAPHDSYQTQLKWVSSDRAMIVTENGRMVKTVGLLENNLAGAIPDNKFRDPLSLLGKKPGDYRWEATFDWQPNYRYGYHAKLHWQFIADEVIQSDAWKKDVLHYQETVSFPALDSRYINHFWLDKQTHQVVKSIQHLGPNMPAITMTILKPFAG</sequence>
<accession>A0A2U3BCT1</accession>